<keyword evidence="2" id="KW-0812">Transmembrane</keyword>
<dbReference type="HOGENOM" id="CLU_2480343_0_0_3"/>
<dbReference type="KEGG" id="oac:Oscil6304_3126"/>
<name>K9TJX5_9CYAN</name>
<dbReference type="Proteomes" id="UP000010367">
    <property type="component" value="Chromosome"/>
</dbReference>
<evidence type="ECO:0000313" key="3">
    <source>
        <dbReference type="EMBL" id="AFY82708.1"/>
    </source>
</evidence>
<dbReference type="InParanoid" id="K9TJX5"/>
<feature type="transmembrane region" description="Helical" evidence="2">
    <location>
        <begin position="44"/>
        <end position="64"/>
    </location>
</feature>
<evidence type="ECO:0000313" key="4">
    <source>
        <dbReference type="Proteomes" id="UP000010367"/>
    </source>
</evidence>
<keyword evidence="4" id="KW-1185">Reference proteome</keyword>
<keyword evidence="2" id="KW-1133">Transmembrane helix</keyword>
<keyword evidence="2" id="KW-0472">Membrane</keyword>
<organism evidence="3 4">
    <name type="scientific">Oscillatoria acuminata PCC 6304</name>
    <dbReference type="NCBI Taxonomy" id="56110"/>
    <lineage>
        <taxon>Bacteria</taxon>
        <taxon>Bacillati</taxon>
        <taxon>Cyanobacteriota</taxon>
        <taxon>Cyanophyceae</taxon>
        <taxon>Oscillatoriophycideae</taxon>
        <taxon>Oscillatoriales</taxon>
        <taxon>Oscillatoriaceae</taxon>
        <taxon>Oscillatoria</taxon>
    </lineage>
</organism>
<proteinExistence type="predicted"/>
<accession>K9TJX5</accession>
<dbReference type="RefSeq" id="WP_015149342.1">
    <property type="nucleotide sequence ID" value="NC_019693.1"/>
</dbReference>
<protein>
    <submittedName>
        <fullName evidence="3">Uncharacterized protein</fullName>
    </submittedName>
</protein>
<dbReference type="STRING" id="56110.Oscil6304_3126"/>
<evidence type="ECO:0000256" key="2">
    <source>
        <dbReference type="SAM" id="Phobius"/>
    </source>
</evidence>
<feature type="region of interest" description="Disordered" evidence="1">
    <location>
        <begin position="67"/>
        <end position="87"/>
    </location>
</feature>
<reference evidence="3 4" key="1">
    <citation type="submission" date="2012-06" db="EMBL/GenBank/DDBJ databases">
        <title>Finished chromosome of genome of Oscillatoria acuminata PCC 6304.</title>
        <authorList>
            <consortium name="US DOE Joint Genome Institute"/>
            <person name="Gugger M."/>
            <person name="Coursin T."/>
            <person name="Rippka R."/>
            <person name="Tandeau De Marsac N."/>
            <person name="Huntemann M."/>
            <person name="Wei C.-L."/>
            <person name="Han J."/>
            <person name="Detter J.C."/>
            <person name="Han C."/>
            <person name="Tapia R."/>
            <person name="Davenport K."/>
            <person name="Daligault H."/>
            <person name="Erkkila T."/>
            <person name="Gu W."/>
            <person name="Munk A.C.C."/>
            <person name="Teshima H."/>
            <person name="Xu Y."/>
            <person name="Chain P."/>
            <person name="Chen A."/>
            <person name="Krypides N."/>
            <person name="Mavromatis K."/>
            <person name="Markowitz V."/>
            <person name="Szeto E."/>
            <person name="Ivanova N."/>
            <person name="Mikhailova N."/>
            <person name="Ovchinnikova G."/>
            <person name="Pagani I."/>
            <person name="Pati A."/>
            <person name="Goodwin L."/>
            <person name="Peters L."/>
            <person name="Pitluck S."/>
            <person name="Woyke T."/>
            <person name="Kerfeld C."/>
        </authorList>
    </citation>
    <scope>NUCLEOTIDE SEQUENCE [LARGE SCALE GENOMIC DNA]</scope>
    <source>
        <strain evidence="3 4">PCC 6304</strain>
    </source>
</reference>
<dbReference type="EMBL" id="CP003607">
    <property type="protein sequence ID" value="AFY82708.1"/>
    <property type="molecule type" value="Genomic_DNA"/>
</dbReference>
<evidence type="ECO:0000256" key="1">
    <source>
        <dbReference type="SAM" id="MobiDB-lite"/>
    </source>
</evidence>
<dbReference type="AlphaFoldDB" id="K9TJX5"/>
<sequence length="87" mass="10008">MLICPYKEMKYLRSLPCTREKQGFWIYCSFCGQKMRPEMLFSPVDSLMSFLVFAIILMLVANSLSNSLRTPNASDTFERINSGPADR</sequence>
<gene>
    <name evidence="3" type="ORF">Oscil6304_3126</name>
</gene>
<dbReference type="eggNOG" id="ENOG50349Y7">
    <property type="taxonomic scope" value="Bacteria"/>
</dbReference>